<dbReference type="InterPro" id="IPR039421">
    <property type="entry name" value="Type_1_exporter"/>
</dbReference>
<evidence type="ECO:0000313" key="12">
    <source>
        <dbReference type="Proteomes" id="UP000639396"/>
    </source>
</evidence>
<keyword evidence="2 8" id="KW-0812">Transmembrane</keyword>
<dbReference type="Pfam" id="PF00005">
    <property type="entry name" value="ABC_tran"/>
    <property type="match status" value="1"/>
</dbReference>
<dbReference type="CDD" id="cd03228">
    <property type="entry name" value="ABCC_MRP_Like"/>
    <property type="match status" value="1"/>
</dbReference>
<feature type="domain" description="ABC transporter" evidence="9">
    <location>
        <begin position="377"/>
        <end position="614"/>
    </location>
</feature>
<protein>
    <submittedName>
        <fullName evidence="11">ABC transporter ATP-binding protein</fullName>
    </submittedName>
</protein>
<dbReference type="Gene3D" id="1.20.1560.10">
    <property type="entry name" value="ABC transporter type 1, transmembrane domain"/>
    <property type="match status" value="1"/>
</dbReference>
<comment type="caution">
    <text evidence="11">The sequence shown here is derived from an EMBL/GenBank/DDBJ whole genome shotgun (WGS) entry which is preliminary data.</text>
</comment>
<comment type="subcellular location">
    <subcellularLocation>
        <location evidence="1">Cell membrane</location>
        <topology evidence="1">Multi-pass membrane protein</topology>
    </subcellularLocation>
</comment>
<dbReference type="PROSITE" id="PS50929">
    <property type="entry name" value="ABC_TM1F"/>
    <property type="match status" value="1"/>
</dbReference>
<dbReference type="PROSITE" id="PS00211">
    <property type="entry name" value="ABC_TRANSPORTER_1"/>
    <property type="match status" value="1"/>
</dbReference>
<evidence type="ECO:0000256" key="7">
    <source>
        <dbReference type="SAM" id="MobiDB-lite"/>
    </source>
</evidence>
<evidence type="ECO:0000256" key="5">
    <source>
        <dbReference type="ARBA" id="ARBA00022989"/>
    </source>
</evidence>
<organism evidence="11 12">
    <name type="scientific">Paenibacillus oceani</name>
    <dbReference type="NCBI Taxonomy" id="2772510"/>
    <lineage>
        <taxon>Bacteria</taxon>
        <taxon>Bacillati</taxon>
        <taxon>Bacillota</taxon>
        <taxon>Bacilli</taxon>
        <taxon>Bacillales</taxon>
        <taxon>Paenibacillaceae</taxon>
        <taxon>Paenibacillus</taxon>
    </lineage>
</organism>
<evidence type="ECO:0000256" key="4">
    <source>
        <dbReference type="ARBA" id="ARBA00022840"/>
    </source>
</evidence>
<accession>A0A927C5X3</accession>
<dbReference type="GO" id="GO:0016887">
    <property type="term" value="F:ATP hydrolysis activity"/>
    <property type="evidence" value="ECO:0007669"/>
    <property type="project" value="InterPro"/>
</dbReference>
<dbReference type="Proteomes" id="UP000639396">
    <property type="component" value="Unassembled WGS sequence"/>
</dbReference>
<name>A0A927C5X3_9BACL</name>
<dbReference type="InterPro" id="IPR003593">
    <property type="entry name" value="AAA+_ATPase"/>
</dbReference>
<dbReference type="RefSeq" id="WP_190926400.1">
    <property type="nucleotide sequence ID" value="NZ_JACXJA010000007.1"/>
</dbReference>
<dbReference type="SUPFAM" id="SSF52540">
    <property type="entry name" value="P-loop containing nucleoside triphosphate hydrolases"/>
    <property type="match status" value="1"/>
</dbReference>
<dbReference type="SUPFAM" id="SSF90123">
    <property type="entry name" value="ABC transporter transmembrane region"/>
    <property type="match status" value="1"/>
</dbReference>
<dbReference type="InterPro" id="IPR017871">
    <property type="entry name" value="ABC_transporter-like_CS"/>
</dbReference>
<feature type="transmembrane region" description="Helical" evidence="8">
    <location>
        <begin position="173"/>
        <end position="193"/>
    </location>
</feature>
<gene>
    <name evidence="11" type="ORF">IDH45_08200</name>
</gene>
<keyword evidence="12" id="KW-1185">Reference proteome</keyword>
<feature type="region of interest" description="Disordered" evidence="7">
    <location>
        <begin position="336"/>
        <end position="369"/>
    </location>
</feature>
<dbReference type="EMBL" id="JACXJA010000007">
    <property type="protein sequence ID" value="MBD2861959.1"/>
    <property type="molecule type" value="Genomic_DNA"/>
</dbReference>
<keyword evidence="5 8" id="KW-1133">Transmembrane helix</keyword>
<evidence type="ECO:0000313" key="11">
    <source>
        <dbReference type="EMBL" id="MBD2861959.1"/>
    </source>
</evidence>
<dbReference type="Gene3D" id="3.40.50.300">
    <property type="entry name" value="P-loop containing nucleotide triphosphate hydrolases"/>
    <property type="match status" value="1"/>
</dbReference>
<sequence>MKRSSRYSLGRCMMLLVYRIWRAMPVLASVWLAVPLLLGLLLVPGFAAQRELIDLFTGGIGGKSWTEMLALAWQPVVVIAAVAMLRSSLSALDQMTDSGLKDRASMLLQAEVHAKAVGVPLERMEQAGYYDRLDRANQAARSELFDILQNGIALLRLLFEFAGLLVVCWLADPVVGVILAFVFTVSFAIRLEADMVKRRLNRELTFSGRYSDYLRSAAVQPATVKELRLFGSMSYLIGKWHAVTEQAVTLRGDANRREIRHGIVVSAVQIAGLFASIVWLVLQMKAGTFTAGTLVVVFQAMRQAYGISGRMAWPVGKLYLQSAKITDLVRYLHEPPETEAGAGERTGAAERRERYGPDGASAAESRSSQVPGEEGCIVFDQVEFRYPGASQPVLRNIRLELKPGETVALVGGNGAGKSTLVRLLLGLYEPTSGQVTWDGTDYRELDRELFRESVSAAFQDYVRYETTVRDNVGFGRPDLLNDDDSVRLAMRAGGAERIGGGDLDSRVGLVTEGARELSGGQWQRLAISRAAIRPARLLVLDEPTAALDPQHEQELYRSFRELSRGRTVLFVSHRLGWARYADRIVVLRDGAIAEEGTHEALMAADSCYAAMFRAQAWWYCDERGGKGQP</sequence>
<reference evidence="11" key="1">
    <citation type="submission" date="2020-09" db="EMBL/GenBank/DDBJ databases">
        <title>A novel bacterium of genus Paenibacillus, isolated from South China Sea.</title>
        <authorList>
            <person name="Huang H."/>
            <person name="Mo K."/>
            <person name="Hu Y."/>
        </authorList>
    </citation>
    <scope>NUCLEOTIDE SEQUENCE</scope>
    <source>
        <strain evidence="11">IB182363</strain>
    </source>
</reference>
<dbReference type="InterPro" id="IPR003439">
    <property type="entry name" value="ABC_transporter-like_ATP-bd"/>
</dbReference>
<evidence type="ECO:0000256" key="6">
    <source>
        <dbReference type="ARBA" id="ARBA00023136"/>
    </source>
</evidence>
<dbReference type="GO" id="GO:0005886">
    <property type="term" value="C:plasma membrane"/>
    <property type="evidence" value="ECO:0007669"/>
    <property type="project" value="UniProtKB-SubCell"/>
</dbReference>
<feature type="domain" description="ABC transmembrane type-1" evidence="10">
    <location>
        <begin position="147"/>
        <end position="313"/>
    </location>
</feature>
<evidence type="ECO:0000256" key="8">
    <source>
        <dbReference type="SAM" id="Phobius"/>
    </source>
</evidence>
<feature type="transmembrane region" description="Helical" evidence="8">
    <location>
        <begin position="263"/>
        <end position="282"/>
    </location>
</feature>
<evidence type="ECO:0000256" key="1">
    <source>
        <dbReference type="ARBA" id="ARBA00004651"/>
    </source>
</evidence>
<feature type="compositionally biased region" description="Basic and acidic residues" evidence="7">
    <location>
        <begin position="347"/>
        <end position="356"/>
    </location>
</feature>
<dbReference type="InterPro" id="IPR027417">
    <property type="entry name" value="P-loop_NTPase"/>
</dbReference>
<keyword evidence="4 11" id="KW-0067">ATP-binding</keyword>
<evidence type="ECO:0000259" key="10">
    <source>
        <dbReference type="PROSITE" id="PS50929"/>
    </source>
</evidence>
<evidence type="ECO:0000256" key="3">
    <source>
        <dbReference type="ARBA" id="ARBA00022741"/>
    </source>
</evidence>
<dbReference type="SMART" id="SM00382">
    <property type="entry name" value="AAA"/>
    <property type="match status" value="1"/>
</dbReference>
<dbReference type="InterPro" id="IPR011527">
    <property type="entry name" value="ABC1_TM_dom"/>
</dbReference>
<keyword evidence="6 8" id="KW-0472">Membrane</keyword>
<keyword evidence="3" id="KW-0547">Nucleotide-binding</keyword>
<dbReference type="InterPro" id="IPR036640">
    <property type="entry name" value="ABC1_TM_sf"/>
</dbReference>
<dbReference type="GO" id="GO:0140359">
    <property type="term" value="F:ABC-type transporter activity"/>
    <property type="evidence" value="ECO:0007669"/>
    <property type="project" value="InterPro"/>
</dbReference>
<dbReference type="GO" id="GO:0034040">
    <property type="term" value="F:ATPase-coupled lipid transmembrane transporter activity"/>
    <property type="evidence" value="ECO:0007669"/>
    <property type="project" value="TreeGrafter"/>
</dbReference>
<evidence type="ECO:0000259" key="9">
    <source>
        <dbReference type="PROSITE" id="PS50893"/>
    </source>
</evidence>
<dbReference type="PROSITE" id="PS50893">
    <property type="entry name" value="ABC_TRANSPORTER_2"/>
    <property type="match status" value="1"/>
</dbReference>
<dbReference type="PANTHER" id="PTHR24221:SF646">
    <property type="entry name" value="HAEMOLYSIN SECRETION ATP-BINDING PROTEIN"/>
    <property type="match status" value="1"/>
</dbReference>
<evidence type="ECO:0000256" key="2">
    <source>
        <dbReference type="ARBA" id="ARBA00022692"/>
    </source>
</evidence>
<dbReference type="PANTHER" id="PTHR24221">
    <property type="entry name" value="ATP-BINDING CASSETTE SUB-FAMILY B"/>
    <property type="match status" value="1"/>
</dbReference>
<dbReference type="AlphaFoldDB" id="A0A927C5X3"/>
<dbReference type="GO" id="GO:0005524">
    <property type="term" value="F:ATP binding"/>
    <property type="evidence" value="ECO:0007669"/>
    <property type="project" value="UniProtKB-KW"/>
</dbReference>
<proteinExistence type="predicted"/>